<dbReference type="Proteomes" id="UP000325081">
    <property type="component" value="Unassembled WGS sequence"/>
</dbReference>
<reference evidence="2" key="1">
    <citation type="journal article" date="2019" name="Curr. Biol.">
        <title>Genome Sequence of Striga asiatica Provides Insight into the Evolution of Plant Parasitism.</title>
        <authorList>
            <person name="Yoshida S."/>
            <person name="Kim S."/>
            <person name="Wafula E.K."/>
            <person name="Tanskanen J."/>
            <person name="Kim Y.M."/>
            <person name="Honaas L."/>
            <person name="Yang Z."/>
            <person name="Spallek T."/>
            <person name="Conn C.E."/>
            <person name="Ichihashi Y."/>
            <person name="Cheong K."/>
            <person name="Cui S."/>
            <person name="Der J.P."/>
            <person name="Gundlach H."/>
            <person name="Jiao Y."/>
            <person name="Hori C."/>
            <person name="Ishida J.K."/>
            <person name="Kasahara H."/>
            <person name="Kiba T."/>
            <person name="Kim M.S."/>
            <person name="Koo N."/>
            <person name="Laohavisit A."/>
            <person name="Lee Y.H."/>
            <person name="Lumba S."/>
            <person name="McCourt P."/>
            <person name="Mortimer J.C."/>
            <person name="Mutuku J.M."/>
            <person name="Nomura T."/>
            <person name="Sasaki-Sekimoto Y."/>
            <person name="Seto Y."/>
            <person name="Wang Y."/>
            <person name="Wakatake T."/>
            <person name="Sakakibara H."/>
            <person name="Demura T."/>
            <person name="Yamaguchi S."/>
            <person name="Yoneyama K."/>
            <person name="Manabe R.I."/>
            <person name="Nelson D.C."/>
            <person name="Schulman A.H."/>
            <person name="Timko M.P."/>
            <person name="dePamphilis C.W."/>
            <person name="Choi D."/>
            <person name="Shirasu K."/>
        </authorList>
    </citation>
    <scope>NUCLEOTIDE SEQUENCE [LARGE SCALE GENOMIC DNA]</scope>
    <source>
        <strain evidence="2">cv. UVA1</strain>
    </source>
</reference>
<evidence type="ECO:0000313" key="1">
    <source>
        <dbReference type="EMBL" id="GER51055.1"/>
    </source>
</evidence>
<accession>A0A5A7R065</accession>
<dbReference type="EMBL" id="BKCP01009416">
    <property type="protein sequence ID" value="GER51055.1"/>
    <property type="molecule type" value="Genomic_DNA"/>
</dbReference>
<evidence type="ECO:0000313" key="2">
    <source>
        <dbReference type="Proteomes" id="UP000325081"/>
    </source>
</evidence>
<keyword evidence="2" id="KW-1185">Reference proteome</keyword>
<proteinExistence type="predicted"/>
<protein>
    <submittedName>
        <fullName evidence="1">Potassium-transporting ATPase B chain</fullName>
    </submittedName>
</protein>
<organism evidence="1 2">
    <name type="scientific">Striga asiatica</name>
    <name type="common">Asiatic witchweed</name>
    <name type="synonym">Buchnera asiatica</name>
    <dbReference type="NCBI Taxonomy" id="4170"/>
    <lineage>
        <taxon>Eukaryota</taxon>
        <taxon>Viridiplantae</taxon>
        <taxon>Streptophyta</taxon>
        <taxon>Embryophyta</taxon>
        <taxon>Tracheophyta</taxon>
        <taxon>Spermatophyta</taxon>
        <taxon>Magnoliopsida</taxon>
        <taxon>eudicotyledons</taxon>
        <taxon>Gunneridae</taxon>
        <taxon>Pentapetalae</taxon>
        <taxon>asterids</taxon>
        <taxon>lamiids</taxon>
        <taxon>Lamiales</taxon>
        <taxon>Orobanchaceae</taxon>
        <taxon>Buchnereae</taxon>
        <taxon>Striga</taxon>
    </lineage>
</organism>
<dbReference type="AlphaFoldDB" id="A0A5A7R065"/>
<name>A0A5A7R065_STRAF</name>
<comment type="caution">
    <text evidence="1">The sequence shown here is derived from an EMBL/GenBank/DDBJ whole genome shotgun (WGS) entry which is preliminary data.</text>
</comment>
<sequence>MRAARAGRPAQAIERTQPLRQIQKERIQMATNEAERSEGRVRKKIEFEPQQMVHLLMGERRGLNPRVVDSQSTALIHLATSALTPAHKTFPIALTSSPGLSIPNVNVVEFSTGSRPLTVDLASHYSSSAGMVLVSDPTSPLLLVSLNKMPILIPLRTSSLLPHWGFGRTPFARVTHWTDSTPFFVAELRSFPLFRTQNKSYSYLLKRAADRRKNFPLQEQ</sequence>
<gene>
    <name evidence="1" type="ORF">STAS_28395</name>
</gene>
<dbReference type="OrthoDB" id="601905at2759"/>